<protein>
    <submittedName>
        <fullName evidence="2">Serine/threonine phosphatase</fullName>
    </submittedName>
</protein>
<evidence type="ECO:0000259" key="1">
    <source>
        <dbReference type="PROSITE" id="PS51746"/>
    </source>
</evidence>
<dbReference type="InterPro" id="IPR001932">
    <property type="entry name" value="PPM-type_phosphatase-like_dom"/>
</dbReference>
<dbReference type="SMART" id="SM00331">
    <property type="entry name" value="PP2C_SIG"/>
    <property type="match status" value="1"/>
</dbReference>
<proteinExistence type="predicted"/>
<dbReference type="EMBL" id="CP051206">
    <property type="protein sequence ID" value="QJB46335.1"/>
    <property type="molecule type" value="Genomic_DNA"/>
</dbReference>
<dbReference type="AlphaFoldDB" id="A0A6H2C3C9"/>
<dbReference type="PANTHER" id="PTHR13832">
    <property type="entry name" value="PROTEIN PHOSPHATASE 2C"/>
    <property type="match status" value="1"/>
</dbReference>
<reference evidence="2 3" key="2">
    <citation type="submission" date="2020-04" db="EMBL/GenBank/DDBJ databases">
        <authorList>
            <person name="Fomenkov A."/>
            <person name="Anton B.P."/>
            <person name="Roberts R.J."/>
        </authorList>
    </citation>
    <scope>NUCLEOTIDE SEQUENCE [LARGE SCALE GENOMIC DNA]</scope>
    <source>
        <strain evidence="2 3">CCAP 1403/13f</strain>
    </source>
</reference>
<dbReference type="Proteomes" id="UP000502433">
    <property type="component" value="Chromosome"/>
</dbReference>
<dbReference type="InterPro" id="IPR025874">
    <property type="entry name" value="DZR"/>
</dbReference>
<accession>A0A6H2C3C9</accession>
<dbReference type="Pfam" id="PF13672">
    <property type="entry name" value="PP2C_2"/>
    <property type="match status" value="1"/>
</dbReference>
<dbReference type="NCBIfam" id="NF011149">
    <property type="entry name" value="PRK14559.1"/>
    <property type="match status" value="1"/>
</dbReference>
<dbReference type="SMART" id="SM00332">
    <property type="entry name" value="PP2Cc"/>
    <property type="match status" value="1"/>
</dbReference>
<dbReference type="PROSITE" id="PS51746">
    <property type="entry name" value="PPM_2"/>
    <property type="match status" value="1"/>
</dbReference>
<dbReference type="Pfam" id="PF12773">
    <property type="entry name" value="DZR"/>
    <property type="match status" value="1"/>
</dbReference>
<dbReference type="InterPro" id="IPR015655">
    <property type="entry name" value="PP2C"/>
</dbReference>
<organism evidence="2 3">
    <name type="scientific">Dolichospermum flos-aquae CCAP 1403/13F</name>
    <dbReference type="NCBI Taxonomy" id="315271"/>
    <lineage>
        <taxon>Bacteria</taxon>
        <taxon>Bacillati</taxon>
        <taxon>Cyanobacteriota</taxon>
        <taxon>Cyanophyceae</taxon>
        <taxon>Nostocales</taxon>
        <taxon>Aphanizomenonaceae</taxon>
        <taxon>Dolichospermum</taxon>
    </lineage>
</organism>
<evidence type="ECO:0000313" key="3">
    <source>
        <dbReference type="Proteomes" id="UP000502433"/>
    </source>
</evidence>
<dbReference type="SUPFAM" id="SSF81606">
    <property type="entry name" value="PP2C-like"/>
    <property type="match status" value="1"/>
</dbReference>
<dbReference type="CDD" id="cd00143">
    <property type="entry name" value="PP2Cc"/>
    <property type="match status" value="1"/>
</dbReference>
<dbReference type="PANTHER" id="PTHR13832:SF827">
    <property type="entry name" value="PROTEIN PHOSPHATASE 1L"/>
    <property type="match status" value="1"/>
</dbReference>
<gene>
    <name evidence="2" type="ORF">HGD76_21300</name>
</gene>
<dbReference type="RefSeq" id="WP_168696957.1">
    <property type="nucleotide sequence ID" value="NZ_CP051206.1"/>
</dbReference>
<dbReference type="Gene3D" id="3.60.40.10">
    <property type="entry name" value="PPM-type phosphatase domain"/>
    <property type="match status" value="1"/>
</dbReference>
<dbReference type="InterPro" id="IPR036457">
    <property type="entry name" value="PPM-type-like_dom_sf"/>
</dbReference>
<dbReference type="GO" id="GO:0004722">
    <property type="term" value="F:protein serine/threonine phosphatase activity"/>
    <property type="evidence" value="ECO:0007669"/>
    <property type="project" value="InterPro"/>
</dbReference>
<sequence>MLICPQCKFENPDSNKFCQSCGTSLAHKICSECSADIALDAQYCYKCGAESSTVWYALITHAVDQVVSVMAKTAEFTQNLENIAEESGDSSPFSKFVLDSYLDSQQRYRLLESPQVIGDYREVKVLDCQPYEISLIGAMLQHETKIDTTTIPDLAPAYLELQMKMHPGIPKIHDAWQQDHLQIVLLADRSNYPMLLDVWQKDTISPVEILHWFDQMTQLWELLEAVNCRQSLLELSNLRLDEDQALVLQKLYPDNEKLLTIKSLGQMWQILFRESQCTQFGCVVEILEDIESGNIQTLTQLRTACSRASSLQNAPRTLSELEKTAEIFTQEKLNASSTILQLGDETETKTDDAPTVVLSMQLSSLEYAASTDVGRQRNHNEDYFCVDSQVHKVELPRNSTITAQGLYILCDGMGGHAGGEVASELAVKTIRKYFQETWVNTELPRRECIRHAVYLANQAIYELNQKEARSGIGRMGTTLVMLLLQDNQAAIAHVGDSRVYCLTRKQGLEQITVDHEVGQREIARGIEPSVAYGRADAYQLTQALGPRNEDSLHPDVTFFEINEDMLLVLVSDGLSDNDCLETHWQTHLQPLLSSASNLETGIQNLIELGNEHNGHDNITAILVRVKVRPSQQSCL</sequence>
<feature type="domain" description="PPM-type phosphatase" evidence="1">
    <location>
        <begin position="366"/>
        <end position="625"/>
    </location>
</feature>
<name>A0A6H2C3C9_DOLFA</name>
<evidence type="ECO:0000313" key="2">
    <source>
        <dbReference type="EMBL" id="QJB46335.1"/>
    </source>
</evidence>
<reference evidence="2 3" key="1">
    <citation type="submission" date="2020-04" db="EMBL/GenBank/DDBJ databases">
        <title>Genome-Wide Identification of 5-Methylcytosine Sites in Bacterial Genomes By High-Throughput Sequencing of MspJI Restriction Fragments.</title>
        <authorList>
            <person name="Wu V."/>
        </authorList>
    </citation>
    <scope>NUCLEOTIDE SEQUENCE [LARGE SCALE GENOMIC DNA]</scope>
    <source>
        <strain evidence="2 3">CCAP 1403/13f</strain>
    </source>
</reference>
<dbReference type="KEGG" id="dfs:HGD76_21300"/>